<keyword evidence="3 5" id="KW-1133">Transmembrane helix</keyword>
<feature type="domain" description="VTT" evidence="6">
    <location>
        <begin position="96"/>
        <end position="215"/>
    </location>
</feature>
<feature type="transmembrane region" description="Helical" evidence="5">
    <location>
        <begin position="112"/>
        <end position="133"/>
    </location>
</feature>
<evidence type="ECO:0000256" key="3">
    <source>
        <dbReference type="ARBA" id="ARBA00022989"/>
    </source>
</evidence>
<feature type="transmembrane region" description="Helical" evidence="5">
    <location>
        <begin position="191"/>
        <end position="212"/>
    </location>
</feature>
<evidence type="ECO:0000256" key="5">
    <source>
        <dbReference type="SAM" id="Phobius"/>
    </source>
</evidence>
<organism evidence="7">
    <name type="scientific">Fagus sylvatica</name>
    <name type="common">Beechnut</name>
    <dbReference type="NCBI Taxonomy" id="28930"/>
    <lineage>
        <taxon>Eukaryota</taxon>
        <taxon>Viridiplantae</taxon>
        <taxon>Streptophyta</taxon>
        <taxon>Embryophyta</taxon>
        <taxon>Tracheophyta</taxon>
        <taxon>Spermatophyta</taxon>
        <taxon>Magnoliopsida</taxon>
        <taxon>eudicotyledons</taxon>
        <taxon>Gunneridae</taxon>
        <taxon>Pentapetalae</taxon>
        <taxon>rosids</taxon>
        <taxon>fabids</taxon>
        <taxon>Fagales</taxon>
        <taxon>Fagaceae</taxon>
        <taxon>Fagus</taxon>
    </lineage>
</organism>
<evidence type="ECO:0000256" key="4">
    <source>
        <dbReference type="ARBA" id="ARBA00023136"/>
    </source>
</evidence>
<dbReference type="GO" id="GO:0000045">
    <property type="term" value="P:autophagosome assembly"/>
    <property type="evidence" value="ECO:0007669"/>
    <property type="project" value="TreeGrafter"/>
</dbReference>
<comment type="subcellular location">
    <subcellularLocation>
        <location evidence="1">Membrane</location>
        <topology evidence="1">Multi-pass membrane protein</topology>
    </subcellularLocation>
</comment>
<dbReference type="PANTHER" id="PTHR43220">
    <property type="match status" value="1"/>
</dbReference>
<dbReference type="InterPro" id="IPR045014">
    <property type="entry name" value="TM41A/B"/>
</dbReference>
<feature type="transmembrane region" description="Helical" evidence="5">
    <location>
        <begin position="81"/>
        <end position="106"/>
    </location>
</feature>
<evidence type="ECO:0000313" key="7">
    <source>
        <dbReference type="EMBL" id="SPC96423.1"/>
    </source>
</evidence>
<protein>
    <recommendedName>
        <fullName evidence="6">VTT domain-containing protein</fullName>
    </recommendedName>
</protein>
<dbReference type="AlphaFoldDB" id="A0A2N9GA53"/>
<keyword evidence="4 5" id="KW-0472">Membrane</keyword>
<reference evidence="7" key="1">
    <citation type="submission" date="2018-02" db="EMBL/GenBank/DDBJ databases">
        <authorList>
            <person name="Cohen D.B."/>
            <person name="Kent A.D."/>
        </authorList>
    </citation>
    <scope>NUCLEOTIDE SEQUENCE</scope>
</reference>
<dbReference type="PANTHER" id="PTHR43220:SF7">
    <property type="entry name" value="SNARE ASSOCIATED GOLGI PROTEIN FAMILY"/>
    <property type="match status" value="1"/>
</dbReference>
<dbReference type="Pfam" id="PF09335">
    <property type="entry name" value="VTT_dom"/>
    <property type="match status" value="1"/>
</dbReference>
<feature type="transmembrane region" description="Helical" evidence="5">
    <location>
        <begin position="20"/>
        <end position="45"/>
    </location>
</feature>
<dbReference type="GO" id="GO:0016020">
    <property type="term" value="C:membrane"/>
    <property type="evidence" value="ECO:0007669"/>
    <property type="project" value="UniProtKB-SubCell"/>
</dbReference>
<keyword evidence="2 5" id="KW-0812">Transmembrane</keyword>
<evidence type="ECO:0000256" key="2">
    <source>
        <dbReference type="ARBA" id="ARBA00022692"/>
    </source>
</evidence>
<dbReference type="InterPro" id="IPR032816">
    <property type="entry name" value="VTT_dom"/>
</dbReference>
<accession>A0A2N9GA53</accession>
<proteinExistence type="predicted"/>
<dbReference type="EMBL" id="OIVN01001668">
    <property type="protein sequence ID" value="SPC96423.1"/>
    <property type="molecule type" value="Genomic_DNA"/>
</dbReference>
<evidence type="ECO:0000256" key="1">
    <source>
        <dbReference type="ARBA" id="ARBA00004141"/>
    </source>
</evidence>
<evidence type="ECO:0000259" key="6">
    <source>
        <dbReference type="Pfam" id="PF09335"/>
    </source>
</evidence>
<gene>
    <name evidence="7" type="ORF">FSB_LOCUS24305</name>
</gene>
<sequence>MGKGEKSNGDVIVGSKFPLSFWEVTAASTVVLGFVLGLLGVYLTMPASDYSFLKLPRNLDDLQILRDHLENYTSDYTAQVLVGYCMVYIFMQTFMIPGTVFMSLLAGSLFGVFKGVALVVFTATAGASSCYFLSKLIGRPILSSIWPNKLKLFQAQVAKRRQRLLNYMLFLRLTPTLPNTFINFASPIVDVPYHIFFLATVIGLIPAAFVTVRAGLALGELQSVGDLYDFQSIATLFLIATGDDYVRKSNAVKDTSPLWYV</sequence>
<feature type="transmembrane region" description="Helical" evidence="5">
    <location>
        <begin position="164"/>
        <end position="185"/>
    </location>
</feature>
<name>A0A2N9GA53_FAGSY</name>